<protein>
    <submittedName>
        <fullName evidence="1">Uncharacterized protein</fullName>
    </submittedName>
</protein>
<dbReference type="AlphaFoldDB" id="M1E0T3"/>
<dbReference type="EnsemblPlants" id="PGSC0003DMT400097518">
    <property type="protein sequence ID" value="PGSC0003DMT400097518"/>
    <property type="gene ID" value="PGSC0003DMG400047089"/>
</dbReference>
<sequence>MSFAFEVMLLEGQKRVGGRVYKKDKRGNKVTTADLGGIVLTEFQLLHGSRFELVSLKSYVMIQRFASRCQGRHIGQQMGARHEGSDTSRIRARIMNLIAKDKEISLEG</sequence>
<reference evidence="1" key="2">
    <citation type="submission" date="2015-06" db="UniProtKB">
        <authorList>
            <consortium name="EnsemblPlants"/>
        </authorList>
    </citation>
    <scope>IDENTIFICATION</scope>
    <source>
        <strain evidence="1">DM1-3 516 R44</strain>
    </source>
</reference>
<proteinExistence type="predicted"/>
<dbReference type="Proteomes" id="UP000011115">
    <property type="component" value="Unassembled WGS sequence"/>
</dbReference>
<evidence type="ECO:0000313" key="1">
    <source>
        <dbReference type="EnsemblPlants" id="PGSC0003DMT400097518"/>
    </source>
</evidence>
<reference evidence="2" key="1">
    <citation type="journal article" date="2011" name="Nature">
        <title>Genome sequence and analysis of the tuber crop potato.</title>
        <authorList>
            <consortium name="The Potato Genome Sequencing Consortium"/>
        </authorList>
    </citation>
    <scope>NUCLEOTIDE SEQUENCE [LARGE SCALE GENOMIC DNA]</scope>
    <source>
        <strain evidence="2">cv. DM1-3 516 R44</strain>
    </source>
</reference>
<organism evidence="1 2">
    <name type="scientific">Solanum tuberosum</name>
    <name type="common">Potato</name>
    <dbReference type="NCBI Taxonomy" id="4113"/>
    <lineage>
        <taxon>Eukaryota</taxon>
        <taxon>Viridiplantae</taxon>
        <taxon>Streptophyta</taxon>
        <taxon>Embryophyta</taxon>
        <taxon>Tracheophyta</taxon>
        <taxon>Spermatophyta</taxon>
        <taxon>Magnoliopsida</taxon>
        <taxon>eudicotyledons</taxon>
        <taxon>Gunneridae</taxon>
        <taxon>Pentapetalae</taxon>
        <taxon>asterids</taxon>
        <taxon>lamiids</taxon>
        <taxon>Solanales</taxon>
        <taxon>Solanaceae</taxon>
        <taxon>Solanoideae</taxon>
        <taxon>Solaneae</taxon>
        <taxon>Solanum</taxon>
    </lineage>
</organism>
<evidence type="ECO:0000313" key="2">
    <source>
        <dbReference type="Proteomes" id="UP000011115"/>
    </source>
</evidence>
<dbReference type="PaxDb" id="4113-PGSC0003DMT400097518"/>
<name>M1E0T3_SOLTU</name>
<dbReference type="HOGENOM" id="CLU_2201676_0_0_1"/>
<keyword evidence="2" id="KW-1185">Reference proteome</keyword>
<accession>M1E0T3</accession>
<dbReference type="Gramene" id="PGSC0003DMT400097518">
    <property type="protein sequence ID" value="PGSC0003DMT400097518"/>
    <property type="gene ID" value="PGSC0003DMG400047089"/>
</dbReference>
<dbReference type="InParanoid" id="M1E0T3"/>